<evidence type="ECO:0000313" key="3">
    <source>
        <dbReference type="Proteomes" id="UP000178534"/>
    </source>
</evidence>
<evidence type="ECO:0000256" key="1">
    <source>
        <dbReference type="SAM" id="Phobius"/>
    </source>
</evidence>
<dbReference type="Proteomes" id="UP000178534">
    <property type="component" value="Unassembled WGS sequence"/>
</dbReference>
<accession>A0A1G2DCY0</accession>
<gene>
    <name evidence="2" type="ORF">A2942_04440</name>
</gene>
<proteinExistence type="predicted"/>
<keyword evidence="1" id="KW-0812">Transmembrane</keyword>
<dbReference type="AlphaFoldDB" id="A0A1G2DCY0"/>
<dbReference type="STRING" id="1798665.A2942_04440"/>
<name>A0A1G2DCY0_9BACT</name>
<keyword evidence="1" id="KW-0472">Membrane</keyword>
<organism evidence="2 3">
    <name type="scientific">Candidatus Lloydbacteria bacterium RIFCSPLOWO2_01_FULL_50_20</name>
    <dbReference type="NCBI Taxonomy" id="1798665"/>
    <lineage>
        <taxon>Bacteria</taxon>
        <taxon>Candidatus Lloydiibacteriota</taxon>
    </lineage>
</organism>
<keyword evidence="1" id="KW-1133">Transmembrane helix</keyword>
<feature type="transmembrane region" description="Helical" evidence="1">
    <location>
        <begin position="6"/>
        <end position="29"/>
    </location>
</feature>
<comment type="caution">
    <text evidence="2">The sequence shown here is derived from an EMBL/GenBank/DDBJ whole genome shotgun (WGS) entry which is preliminary data.</text>
</comment>
<sequence length="131" mass="14547">MDNYFLWTPVLFIVCAVVLFISVGIASNWKESGRGIVVTAFLVGVFCLVFGLVAVYANGKGKPVVIEQAQAFKNQRLVVGETYTTVSVTEYAGVTYYILKGKDGVRFYSSKEAVPKKFIVQKDYGLREIEN</sequence>
<reference evidence="2 3" key="1">
    <citation type="journal article" date="2016" name="Nat. Commun.">
        <title>Thousands of microbial genomes shed light on interconnected biogeochemical processes in an aquifer system.</title>
        <authorList>
            <person name="Anantharaman K."/>
            <person name="Brown C.T."/>
            <person name="Hug L.A."/>
            <person name="Sharon I."/>
            <person name="Castelle C.J."/>
            <person name="Probst A.J."/>
            <person name="Thomas B.C."/>
            <person name="Singh A."/>
            <person name="Wilkins M.J."/>
            <person name="Karaoz U."/>
            <person name="Brodie E.L."/>
            <person name="Williams K.H."/>
            <person name="Hubbard S.S."/>
            <person name="Banfield J.F."/>
        </authorList>
    </citation>
    <scope>NUCLEOTIDE SEQUENCE [LARGE SCALE GENOMIC DNA]</scope>
</reference>
<protein>
    <submittedName>
        <fullName evidence="2">Uncharacterized protein</fullName>
    </submittedName>
</protein>
<evidence type="ECO:0000313" key="2">
    <source>
        <dbReference type="EMBL" id="OGZ11466.1"/>
    </source>
</evidence>
<dbReference type="EMBL" id="MHLP01000037">
    <property type="protein sequence ID" value="OGZ11466.1"/>
    <property type="molecule type" value="Genomic_DNA"/>
</dbReference>
<feature type="transmembrane region" description="Helical" evidence="1">
    <location>
        <begin position="36"/>
        <end position="57"/>
    </location>
</feature>